<evidence type="ECO:0000256" key="5">
    <source>
        <dbReference type="ARBA" id="ARBA00022679"/>
    </source>
</evidence>
<dbReference type="GO" id="GO:0008982">
    <property type="term" value="F:protein-N(PI)-phosphohistidine-sugar phosphotransferase activity"/>
    <property type="evidence" value="ECO:0007669"/>
    <property type="project" value="InterPro"/>
</dbReference>
<dbReference type="InterPro" id="IPR011297">
    <property type="entry name" value="PTS_IIABC_b_glu"/>
</dbReference>
<evidence type="ECO:0000256" key="4">
    <source>
        <dbReference type="ARBA" id="ARBA00022597"/>
    </source>
</evidence>
<dbReference type="GO" id="GO:0016301">
    <property type="term" value="F:kinase activity"/>
    <property type="evidence" value="ECO:0007669"/>
    <property type="project" value="UniProtKB-KW"/>
</dbReference>
<name>A0AAX2DLZ5_LISIV</name>
<feature type="domain" description="PTS EIIB type-1" evidence="14">
    <location>
        <begin position="4"/>
        <end position="86"/>
    </location>
</feature>
<dbReference type="PROSITE" id="PS51103">
    <property type="entry name" value="PTS_EIIC_TYPE_1"/>
    <property type="match status" value="1"/>
</dbReference>
<evidence type="ECO:0000256" key="9">
    <source>
        <dbReference type="ARBA" id="ARBA00022989"/>
    </source>
</evidence>
<dbReference type="CDD" id="cd00212">
    <property type="entry name" value="PTS_IIB_glc"/>
    <property type="match status" value="1"/>
</dbReference>
<dbReference type="Proteomes" id="UP000183610">
    <property type="component" value="Unassembled WGS sequence"/>
</dbReference>
<evidence type="ECO:0000256" key="12">
    <source>
        <dbReference type="SAM" id="Phobius"/>
    </source>
</evidence>
<sequence length="619" mass="66665">MNNSDLAKEVVKLVGGKENILSVIHCVTRLRFKLRDEKLADTEKIKALQGVMTVVKSGGQYQVVIGDHVSYVYDEVIQVLGIKPDDVPQDDSEQEHKSIFNKFVELISGIFMPVLGLMAASGILKGFLTAAVTTGLIDTSAGIYEVLYAASDALFYFMPIILGFSAGKVFKTNQYLSAAVGASLVYPTLVEMYSNGAHLTFLHIPVILMNYTMSVIPVILAIYFMSKLEKVLVKFIPKSLQLIFVPLLLLLIVVPVSLIIIGPVSTYASQLLAKGALALYSLSPMIAGFFLAGIWQVAVMFGLHWAFIPIFINNISVLGYDPINAMLYCTVFAQTGAVMAVMLKTRNQELRSLSVTATISGFLGITEPAIYGVNLPYKKPFIMACVGSAFGGAIAGMSAAKMFGGFASGGIFGIPMFINPDGIGWDFWGFLISLVVAFSIALILTYFFGFKDKVVEEVVIQTGKVATLDETIYSPLQGELMALNDVKDEVFSGGIMGAGVAILPTSGEICAPFDGTVLSVFKTKHAIGLISKQGVELLIHVGLDTVNLNGHFFDIKVSESEEVKKGDLLGTFDLNEIKKAGYDATTPVIVTNSAALADVITLNLGKNVDNNQKILEAKA</sequence>
<dbReference type="RefSeq" id="WP_003719258.1">
    <property type="nucleotide sequence ID" value="NZ_FNMX01000002.1"/>
</dbReference>
<feature type="transmembrane region" description="Helical" evidence="12">
    <location>
        <begin position="325"/>
        <end position="343"/>
    </location>
</feature>
<dbReference type="GO" id="GO:0009401">
    <property type="term" value="P:phosphoenolpyruvate-dependent sugar phosphotransferase system"/>
    <property type="evidence" value="ECO:0007669"/>
    <property type="project" value="UniProtKB-KW"/>
</dbReference>
<comment type="subcellular location">
    <subcellularLocation>
        <location evidence="1">Cell membrane</location>
        <topology evidence="1">Multi-pass membrane protein</topology>
    </subcellularLocation>
</comment>
<comment type="caution">
    <text evidence="16">The sequence shown here is derived from an EMBL/GenBank/DDBJ whole genome shotgun (WGS) entry which is preliminary data.</text>
</comment>
<evidence type="ECO:0000256" key="10">
    <source>
        <dbReference type="ARBA" id="ARBA00023136"/>
    </source>
</evidence>
<feature type="transmembrane region" description="Helical" evidence="12">
    <location>
        <begin position="244"/>
        <end position="265"/>
    </location>
</feature>
<dbReference type="InterPro" id="IPR036878">
    <property type="entry name" value="Glu_permease_IIB"/>
</dbReference>
<evidence type="ECO:0000313" key="17">
    <source>
        <dbReference type="Proteomes" id="UP000183610"/>
    </source>
</evidence>
<dbReference type="GO" id="GO:0005886">
    <property type="term" value="C:plasma membrane"/>
    <property type="evidence" value="ECO:0007669"/>
    <property type="project" value="UniProtKB-SubCell"/>
</dbReference>
<feature type="transmembrane region" description="Helical" evidence="12">
    <location>
        <begin position="355"/>
        <end position="374"/>
    </location>
</feature>
<feature type="transmembrane region" description="Helical" evidence="12">
    <location>
        <begin position="427"/>
        <end position="448"/>
    </location>
</feature>
<accession>A0AAX2DLZ5</accession>
<keyword evidence="7 12" id="KW-0812">Transmembrane</keyword>
<evidence type="ECO:0000256" key="3">
    <source>
        <dbReference type="ARBA" id="ARBA00022475"/>
    </source>
</evidence>
<proteinExistence type="predicted"/>
<dbReference type="InterPro" id="IPR001996">
    <property type="entry name" value="PTS_IIB_1"/>
</dbReference>
<dbReference type="Gene3D" id="2.70.70.10">
    <property type="entry name" value="Glucose Permease (Domain IIA)"/>
    <property type="match status" value="1"/>
</dbReference>
<evidence type="ECO:0000256" key="11">
    <source>
        <dbReference type="PROSITE-ProRule" id="PRU00421"/>
    </source>
</evidence>
<dbReference type="Pfam" id="PF02378">
    <property type="entry name" value="PTS_EIIC"/>
    <property type="match status" value="1"/>
</dbReference>
<dbReference type="NCBIfam" id="TIGR01995">
    <property type="entry name" value="PTS-II-ABC-beta"/>
    <property type="match status" value="1"/>
</dbReference>
<dbReference type="NCBIfam" id="TIGR00830">
    <property type="entry name" value="PTBA"/>
    <property type="match status" value="1"/>
</dbReference>
<dbReference type="SUPFAM" id="SSF51261">
    <property type="entry name" value="Duplicated hybrid motif"/>
    <property type="match status" value="1"/>
</dbReference>
<feature type="transmembrane region" description="Helical" evidence="12">
    <location>
        <begin position="285"/>
        <end position="313"/>
    </location>
</feature>
<evidence type="ECO:0000256" key="7">
    <source>
        <dbReference type="ARBA" id="ARBA00022692"/>
    </source>
</evidence>
<dbReference type="GO" id="GO:0090589">
    <property type="term" value="F:protein-phosphocysteine-trehalose phosphotransferase system transporter activity"/>
    <property type="evidence" value="ECO:0007669"/>
    <property type="project" value="TreeGrafter"/>
</dbReference>
<dbReference type="EMBL" id="FNMX01000002">
    <property type="protein sequence ID" value="SDW25863.1"/>
    <property type="molecule type" value="Genomic_DNA"/>
</dbReference>
<feature type="domain" description="PTS EIIA type-1" evidence="13">
    <location>
        <begin position="488"/>
        <end position="592"/>
    </location>
</feature>
<keyword evidence="6" id="KW-0598">Phosphotransferase system</keyword>
<dbReference type="PROSITE" id="PS00371">
    <property type="entry name" value="PTS_EIIA_TYPE_1_HIS"/>
    <property type="match status" value="1"/>
</dbReference>
<dbReference type="SUPFAM" id="SSF55604">
    <property type="entry name" value="Glucose permease domain IIB"/>
    <property type="match status" value="1"/>
</dbReference>
<keyword evidence="4" id="KW-0762">Sugar transport</keyword>
<dbReference type="AlphaFoldDB" id="A0AAX2DLZ5"/>
<keyword evidence="10 12" id="KW-0472">Membrane</keyword>
<dbReference type="InterPro" id="IPR003352">
    <property type="entry name" value="PTS_EIIC"/>
</dbReference>
<dbReference type="GO" id="GO:0015771">
    <property type="term" value="P:trehalose transport"/>
    <property type="evidence" value="ECO:0007669"/>
    <property type="project" value="TreeGrafter"/>
</dbReference>
<organism evidence="16 17">
    <name type="scientific">Listeria ivanovii</name>
    <dbReference type="NCBI Taxonomy" id="1638"/>
    <lineage>
        <taxon>Bacteria</taxon>
        <taxon>Bacillati</taxon>
        <taxon>Bacillota</taxon>
        <taxon>Bacilli</taxon>
        <taxon>Bacillales</taxon>
        <taxon>Listeriaceae</taxon>
        <taxon>Listeria</taxon>
    </lineage>
</organism>
<evidence type="ECO:0000256" key="1">
    <source>
        <dbReference type="ARBA" id="ARBA00004651"/>
    </source>
</evidence>
<keyword evidence="9 12" id="KW-1133">Transmembrane helix</keyword>
<feature type="transmembrane region" description="Helical" evidence="12">
    <location>
        <begin position="143"/>
        <end position="163"/>
    </location>
</feature>
<evidence type="ECO:0000259" key="15">
    <source>
        <dbReference type="PROSITE" id="PS51103"/>
    </source>
</evidence>
<keyword evidence="8" id="KW-0418">Kinase</keyword>
<dbReference type="PROSITE" id="PS01035">
    <property type="entry name" value="PTS_EIIB_TYPE_1_CYS"/>
    <property type="match status" value="1"/>
</dbReference>
<dbReference type="PANTHER" id="PTHR30175:SF1">
    <property type="entry name" value="PTS SYSTEM ARBUTIN-, CELLOBIOSE-, AND SALICIN-SPECIFIC EIIBC COMPONENT-RELATED"/>
    <property type="match status" value="1"/>
</dbReference>
<keyword evidence="5" id="KW-0808">Transferase</keyword>
<dbReference type="FunFam" id="2.70.70.10:FF:000001">
    <property type="entry name" value="PTS system glucose-specific IIA component"/>
    <property type="match status" value="1"/>
</dbReference>
<reference evidence="16 17" key="1">
    <citation type="submission" date="2016-10" db="EMBL/GenBank/DDBJ databases">
        <authorList>
            <person name="Varghese N."/>
            <person name="Submissions S."/>
        </authorList>
    </citation>
    <scope>NUCLEOTIDE SEQUENCE [LARGE SCALE GENOMIC DNA]</scope>
    <source>
        <strain evidence="16 17">ATCC 49954</strain>
    </source>
</reference>
<gene>
    <name evidence="16" type="ORF">SAMN05421782_102193</name>
</gene>
<protein>
    <submittedName>
        <fullName evidence="16">PTS system IIA component, Glc family /PTS system IIB component, Glc family /PTS system IIC component, Glc family</fullName>
    </submittedName>
</protein>
<dbReference type="InterPro" id="IPR001127">
    <property type="entry name" value="PTS_EIIA_1_perm"/>
</dbReference>
<dbReference type="Gene3D" id="3.30.1360.60">
    <property type="entry name" value="Glucose permease domain IIB"/>
    <property type="match status" value="1"/>
</dbReference>
<dbReference type="PANTHER" id="PTHR30175">
    <property type="entry name" value="PHOSPHOTRANSFERASE SYSTEM TRANSPORT PROTEIN"/>
    <property type="match status" value="1"/>
</dbReference>
<feature type="transmembrane region" description="Helical" evidence="12">
    <location>
        <begin position="200"/>
        <end position="224"/>
    </location>
</feature>
<dbReference type="InterPro" id="IPR011055">
    <property type="entry name" value="Dup_hybrid_motif"/>
</dbReference>
<evidence type="ECO:0000256" key="6">
    <source>
        <dbReference type="ARBA" id="ARBA00022683"/>
    </source>
</evidence>
<evidence type="ECO:0000256" key="8">
    <source>
        <dbReference type="ARBA" id="ARBA00022777"/>
    </source>
</evidence>
<evidence type="ECO:0000256" key="2">
    <source>
        <dbReference type="ARBA" id="ARBA00022448"/>
    </source>
</evidence>
<dbReference type="InterPro" id="IPR018113">
    <property type="entry name" value="PTrfase_EIIB_Cys"/>
</dbReference>
<dbReference type="InterPro" id="IPR013013">
    <property type="entry name" value="PTS_EIIC_1"/>
</dbReference>
<evidence type="ECO:0000259" key="14">
    <source>
        <dbReference type="PROSITE" id="PS51098"/>
    </source>
</evidence>
<dbReference type="PROSITE" id="PS51098">
    <property type="entry name" value="PTS_EIIB_TYPE_1"/>
    <property type="match status" value="1"/>
</dbReference>
<keyword evidence="2" id="KW-0813">Transport</keyword>
<evidence type="ECO:0000313" key="16">
    <source>
        <dbReference type="EMBL" id="SDW25863.1"/>
    </source>
</evidence>
<dbReference type="FunFam" id="3.30.1360.60:FF:000001">
    <property type="entry name" value="PTS system glucose-specific IIBC component PtsG"/>
    <property type="match status" value="1"/>
</dbReference>
<dbReference type="InterPro" id="IPR050558">
    <property type="entry name" value="PTS_Sugar-Specific_Components"/>
</dbReference>
<feature type="active site" description="Phosphocysteine intermediate; for EIIB activity" evidence="11">
    <location>
        <position position="26"/>
    </location>
</feature>
<dbReference type="Pfam" id="PF00358">
    <property type="entry name" value="PTS_EIIA_1"/>
    <property type="match status" value="1"/>
</dbReference>
<dbReference type="PROSITE" id="PS51093">
    <property type="entry name" value="PTS_EIIA_TYPE_1"/>
    <property type="match status" value="1"/>
</dbReference>
<feature type="transmembrane region" description="Helical" evidence="12">
    <location>
        <begin position="381"/>
        <end position="407"/>
    </location>
</feature>
<dbReference type="Pfam" id="PF00367">
    <property type="entry name" value="PTS_EIIB"/>
    <property type="match status" value="1"/>
</dbReference>
<evidence type="ECO:0000259" key="13">
    <source>
        <dbReference type="PROSITE" id="PS51093"/>
    </source>
</evidence>
<feature type="transmembrane region" description="Helical" evidence="12">
    <location>
        <begin position="103"/>
        <end position="123"/>
    </location>
</feature>
<feature type="domain" description="PTS EIIC type-1" evidence="15">
    <location>
        <begin position="118"/>
        <end position="464"/>
    </location>
</feature>
<keyword evidence="3" id="KW-1003">Cell membrane</keyword>